<feature type="non-terminal residue" evidence="3">
    <location>
        <position position="1"/>
    </location>
</feature>
<proteinExistence type="predicted"/>
<protein>
    <recommendedName>
        <fullName evidence="2">BTB domain-containing protein</fullName>
    </recommendedName>
</protein>
<dbReference type="Pfam" id="PF00651">
    <property type="entry name" value="BTB"/>
    <property type="match status" value="1"/>
</dbReference>
<evidence type="ECO:0000313" key="3">
    <source>
        <dbReference type="EMBL" id="KAG9689580.1"/>
    </source>
</evidence>
<dbReference type="Gene3D" id="3.30.710.10">
    <property type="entry name" value="Potassium Channel Kv1.1, Chain A"/>
    <property type="match status" value="1"/>
</dbReference>
<dbReference type="PROSITE" id="PS50097">
    <property type="entry name" value="BTB"/>
    <property type="match status" value="1"/>
</dbReference>
<dbReference type="InterPro" id="IPR000210">
    <property type="entry name" value="BTB/POZ_dom"/>
</dbReference>
<reference evidence="3" key="1">
    <citation type="journal article" date="2021" name="J Fungi (Basel)">
        <title>Virulence traits and population genomics of the black yeast Aureobasidium melanogenum.</title>
        <authorList>
            <person name="Cernosa A."/>
            <person name="Sun X."/>
            <person name="Gostincar C."/>
            <person name="Fang C."/>
            <person name="Gunde-Cimerman N."/>
            <person name="Song Z."/>
        </authorList>
    </citation>
    <scope>NUCLEOTIDE SEQUENCE</scope>
    <source>
        <strain evidence="3">EXF-9911</strain>
    </source>
</reference>
<accession>A0A9P8EHA7</accession>
<reference evidence="3" key="2">
    <citation type="submission" date="2021-08" db="EMBL/GenBank/DDBJ databases">
        <authorList>
            <person name="Gostincar C."/>
            <person name="Sun X."/>
            <person name="Song Z."/>
            <person name="Gunde-Cimerman N."/>
        </authorList>
    </citation>
    <scope>NUCLEOTIDE SEQUENCE</scope>
    <source>
        <strain evidence="3">EXF-9911</strain>
    </source>
</reference>
<dbReference type="OrthoDB" id="6359816at2759"/>
<feature type="compositionally biased region" description="Pro residues" evidence="1">
    <location>
        <begin position="335"/>
        <end position="356"/>
    </location>
</feature>
<dbReference type="SUPFAM" id="SSF54695">
    <property type="entry name" value="POZ domain"/>
    <property type="match status" value="1"/>
</dbReference>
<sequence length="387" mass="42914">MSGQVYHAMRHSQSSFETGPGSDYDSSDDQSIADSFVAGMALIEADMDASHEGDFDQQRSSQLGDLPILYNVGNIVTSDIVVRFGGGRYEFLSEKAILSAKSGYFKRAFSSKFPVATSDVIDLGDEDNTKHIYAMLSFIHGNTYRKIHQRNTLGRNLDFHIDLYLIGEQFDIRSLRFAAADAFFREAIFLSDTHYFPMAVQRILGVDAAVFADQFLVEVTTKICIEQIERLLKNKHFTDMAYAGELVDEEMMIKLFFALGQRVRDMSGLDVWRSKEDRLLMAQKEMLAAEAAMGPGPWDRSLAGQIMSARAQNAAHAALTNAALLVPQPTWAPPPAILASQPPPAALTSNPPPPVSRPAGVPPKFSLNKILRTQASLLKRKLCSRFR</sequence>
<feature type="region of interest" description="Disordered" evidence="1">
    <location>
        <begin position="335"/>
        <end position="361"/>
    </location>
</feature>
<gene>
    <name evidence="3" type="ORF">KCU76_g8774</name>
</gene>
<comment type="caution">
    <text evidence="3">The sequence shown here is derived from an EMBL/GenBank/DDBJ whole genome shotgun (WGS) entry which is preliminary data.</text>
</comment>
<dbReference type="AlphaFoldDB" id="A0A9P8EHA7"/>
<dbReference type="InterPro" id="IPR011333">
    <property type="entry name" value="SKP1/BTB/POZ_sf"/>
</dbReference>
<evidence type="ECO:0000256" key="1">
    <source>
        <dbReference type="SAM" id="MobiDB-lite"/>
    </source>
</evidence>
<feature type="domain" description="BTB" evidence="2">
    <location>
        <begin position="78"/>
        <end position="140"/>
    </location>
</feature>
<organism evidence="3 4">
    <name type="scientific">Aureobasidium melanogenum</name>
    <name type="common">Aureobasidium pullulans var. melanogenum</name>
    <dbReference type="NCBI Taxonomy" id="46634"/>
    <lineage>
        <taxon>Eukaryota</taxon>
        <taxon>Fungi</taxon>
        <taxon>Dikarya</taxon>
        <taxon>Ascomycota</taxon>
        <taxon>Pezizomycotina</taxon>
        <taxon>Dothideomycetes</taxon>
        <taxon>Dothideomycetidae</taxon>
        <taxon>Dothideales</taxon>
        <taxon>Saccotheciaceae</taxon>
        <taxon>Aureobasidium</taxon>
    </lineage>
</organism>
<name>A0A9P8EHA7_AURME</name>
<dbReference type="EMBL" id="JAHFXF010000347">
    <property type="protein sequence ID" value="KAG9689580.1"/>
    <property type="molecule type" value="Genomic_DNA"/>
</dbReference>
<dbReference type="CDD" id="cd18186">
    <property type="entry name" value="BTB_POZ_ZBTB_KLHL-like"/>
    <property type="match status" value="1"/>
</dbReference>
<evidence type="ECO:0000259" key="2">
    <source>
        <dbReference type="PROSITE" id="PS50097"/>
    </source>
</evidence>
<evidence type="ECO:0000313" key="4">
    <source>
        <dbReference type="Proteomes" id="UP000779574"/>
    </source>
</evidence>
<dbReference type="Proteomes" id="UP000779574">
    <property type="component" value="Unassembled WGS sequence"/>
</dbReference>